<accession>A0A6J2X5C9</accession>
<reference evidence="7" key="1">
    <citation type="submission" date="2025-08" db="UniProtKB">
        <authorList>
            <consortium name="RefSeq"/>
        </authorList>
    </citation>
    <scope>IDENTIFICATION</scope>
</reference>
<dbReference type="InterPro" id="IPR019381">
    <property type="entry name" value="PACS1/2_C"/>
</dbReference>
<dbReference type="PANTHER" id="PTHR13280:SF17">
    <property type="entry name" value="KRUEPPEL TARGET AT 95D, ISOFORM A"/>
    <property type="match status" value="1"/>
</dbReference>
<dbReference type="FunCoup" id="A0A6J2X5C9">
    <property type="interactions" value="990"/>
</dbReference>
<dbReference type="AlphaFoldDB" id="A0A6J2X5C9"/>
<dbReference type="GeneID" id="115875140"/>
<feature type="region of interest" description="Disordered" evidence="3">
    <location>
        <begin position="266"/>
        <end position="294"/>
    </location>
</feature>
<feature type="compositionally biased region" description="Acidic residues" evidence="3">
    <location>
        <begin position="190"/>
        <end position="209"/>
    </location>
</feature>
<feature type="domain" description="Phosphofurin acidic cluster sorting protein 1/2 C-terminal" evidence="4">
    <location>
        <begin position="405"/>
        <end position="741"/>
    </location>
</feature>
<proteinExistence type="inferred from homology"/>
<name>A0A6J2X5C9_SITOR</name>
<feature type="compositionally biased region" description="Polar residues" evidence="3">
    <location>
        <begin position="347"/>
        <end position="359"/>
    </location>
</feature>
<dbReference type="Pfam" id="PF10254">
    <property type="entry name" value="Pacs-1"/>
    <property type="match status" value="1"/>
</dbReference>
<feature type="region of interest" description="Disordered" evidence="3">
    <location>
        <begin position="312"/>
        <end position="359"/>
    </location>
</feature>
<dbReference type="Pfam" id="PF25332">
    <property type="entry name" value="C2_PACS_N"/>
    <property type="match status" value="1"/>
</dbReference>
<evidence type="ECO:0000256" key="3">
    <source>
        <dbReference type="SAM" id="MobiDB-lite"/>
    </source>
</evidence>
<keyword evidence="6" id="KW-1185">Reference proteome</keyword>
<dbReference type="InParanoid" id="A0A6J2X5C9"/>
<dbReference type="PANTHER" id="PTHR13280">
    <property type="entry name" value="PHOSPHOFURIN ACIDIC CLUSTER SORTING PROTEIN"/>
    <property type="match status" value="1"/>
</dbReference>
<sequence length="798" mass="88378">MSDKPNKTITGAGSSAPNKMRLYATWVDRTPSNCIPRLCSLTLTRLQILKQLGSDISSISIAVKMQSSKRTLRSNELVLPPNGMLDTMLDVTFCLQYPHFLKREGNKLHILLQRRKRYKNRTMLGFKTLAEGVIRMDQVLQKPLDLELDLTADSGGKDKISGTCARLYILQVSSTPVDQQEPKTYRENYFSDDDDEISSGEEEAGDLSDSEPIRTKHPHTRHNLKQRFVSLLKRFRVPDSEGGRGADLDNPSDIQALFHELGSLSCEEDSGNEQDTMSISSTPKPSLRPFFSSSKSLLDSNNLPYIEADRVGEEKTASGSDGNADVCFTDPEGQSDPQTGSPPREQSAGSRKQTGESEFSNIMQEISEKKSKLFRTSASSAKKKNSLSVSSDVPVPEITVRKGFMEQISRLLPVEENLLPDCVVLISGPEAMAATITNRLSSFQTYKVFHPTSSVEVKAVLTAVFSKIQKYCNSCAKPSTPLKIVLVGGDVLTGWFVRPYVEMLSSKPSDWLSYTRLFVVPLGNSGVSRHLATLDSGYMTLFPAENDPKGDDIAQRLVRYTSVPITAPLAQLPIGEAMLTCYDETSQLFIPFINEVRVGPADHVLSVSVDMDDICSSPPAPSLTPPSSPNVQVRESPWEPLELQIDYWQMPKFNENLIKTDKDKTKQDGKTSLKGVFRGLQASPSSNAGLCVNMHMASKEKKQKIMRLGKKKEKEKDSEPRSQSVEGVSRLICSARASHTVPMRALYRRCGVCRRQILPAQLDLANARQKLDSLPGGRAFGQHRNELNRRHLSAAVAK</sequence>
<feature type="compositionally biased region" description="Basic residues" evidence="3">
    <location>
        <begin position="701"/>
        <end position="711"/>
    </location>
</feature>
<evidence type="ECO:0000313" key="7">
    <source>
        <dbReference type="RefSeq" id="XP_030746393.1"/>
    </source>
</evidence>
<dbReference type="InterPro" id="IPR057541">
    <property type="entry name" value="PACS1/2_N"/>
</dbReference>
<dbReference type="KEGG" id="soy:115875140"/>
<feature type="domain" description="Phosphofurin acidic cluster sorting protein 1/2 N-terminal C2" evidence="5">
    <location>
        <begin position="20"/>
        <end position="176"/>
    </location>
</feature>
<dbReference type="OrthoDB" id="28829at2759"/>
<evidence type="ECO:0000313" key="6">
    <source>
        <dbReference type="Proteomes" id="UP000504635"/>
    </source>
</evidence>
<feature type="region of interest" description="Disordered" evidence="3">
    <location>
        <begin position="699"/>
        <end position="726"/>
    </location>
</feature>
<evidence type="ECO:0000259" key="5">
    <source>
        <dbReference type="Pfam" id="PF25332"/>
    </source>
</evidence>
<gene>
    <name evidence="7" type="primary">LOC115875140</name>
</gene>
<feature type="compositionally biased region" description="Polar residues" evidence="3">
    <location>
        <begin position="273"/>
        <end position="284"/>
    </location>
</feature>
<feature type="region of interest" description="Disordered" evidence="3">
    <location>
        <begin position="178"/>
        <end position="218"/>
    </location>
</feature>
<dbReference type="GO" id="GO:0072659">
    <property type="term" value="P:protein localization to plasma membrane"/>
    <property type="evidence" value="ECO:0007669"/>
    <property type="project" value="TreeGrafter"/>
</dbReference>
<evidence type="ECO:0000256" key="2">
    <source>
        <dbReference type="ARBA" id="ARBA00022553"/>
    </source>
</evidence>
<evidence type="ECO:0000256" key="1">
    <source>
        <dbReference type="ARBA" id="ARBA00008590"/>
    </source>
</evidence>
<dbReference type="RefSeq" id="XP_030746393.1">
    <property type="nucleotide sequence ID" value="XM_030890533.1"/>
</dbReference>
<evidence type="ECO:0000259" key="4">
    <source>
        <dbReference type="Pfam" id="PF10254"/>
    </source>
</evidence>
<keyword evidence="2" id="KW-0597">Phosphoprotein</keyword>
<protein>
    <submittedName>
        <fullName evidence="7">Phosphofurin acidic cluster sorting protein 1-like</fullName>
    </submittedName>
</protein>
<organism evidence="6 7">
    <name type="scientific">Sitophilus oryzae</name>
    <name type="common">Rice weevil</name>
    <name type="synonym">Curculio oryzae</name>
    <dbReference type="NCBI Taxonomy" id="7048"/>
    <lineage>
        <taxon>Eukaryota</taxon>
        <taxon>Metazoa</taxon>
        <taxon>Ecdysozoa</taxon>
        <taxon>Arthropoda</taxon>
        <taxon>Hexapoda</taxon>
        <taxon>Insecta</taxon>
        <taxon>Pterygota</taxon>
        <taxon>Neoptera</taxon>
        <taxon>Endopterygota</taxon>
        <taxon>Coleoptera</taxon>
        <taxon>Polyphaga</taxon>
        <taxon>Cucujiformia</taxon>
        <taxon>Curculionidae</taxon>
        <taxon>Dryophthorinae</taxon>
        <taxon>Sitophilus</taxon>
    </lineage>
</organism>
<dbReference type="Proteomes" id="UP000504635">
    <property type="component" value="Unplaced"/>
</dbReference>
<comment type="similarity">
    <text evidence="1">Belongs to the PACS family.</text>
</comment>